<evidence type="ECO:0000313" key="3">
    <source>
        <dbReference type="Proteomes" id="UP000007648"/>
    </source>
</evidence>
<dbReference type="Pfam" id="PF15049">
    <property type="entry name" value="DUF4534"/>
    <property type="match status" value="1"/>
</dbReference>
<dbReference type="RefSeq" id="XP_012404472.1">
    <property type="nucleotide sequence ID" value="XM_012549018.3"/>
</dbReference>
<feature type="transmembrane region" description="Helical" evidence="1">
    <location>
        <begin position="162"/>
        <end position="183"/>
    </location>
</feature>
<keyword evidence="3" id="KW-1185">Reference proteome</keyword>
<dbReference type="GeneID" id="100931325"/>
<proteinExistence type="predicted"/>
<reference evidence="2 3" key="1">
    <citation type="journal article" date="2011" name="Proc. Natl. Acad. Sci. U.S.A.">
        <title>Genetic diversity and population structure of the endangered marsupial Sarcophilus harrisii (Tasmanian devil).</title>
        <authorList>
            <person name="Miller W."/>
            <person name="Hayes V.M."/>
            <person name="Ratan A."/>
            <person name="Petersen D.C."/>
            <person name="Wittekindt N.E."/>
            <person name="Miller J."/>
            <person name="Walenz B."/>
            <person name="Knight J."/>
            <person name="Qi J."/>
            <person name="Zhao F."/>
            <person name="Wang Q."/>
            <person name="Bedoya-Reina O.C."/>
            <person name="Katiyar N."/>
            <person name="Tomsho L.P."/>
            <person name="Kasson L.M."/>
            <person name="Hardie R.A."/>
            <person name="Woodbridge P."/>
            <person name="Tindall E.A."/>
            <person name="Bertelsen M.F."/>
            <person name="Dixon D."/>
            <person name="Pyecroft S."/>
            <person name="Helgen K.M."/>
            <person name="Lesk A.M."/>
            <person name="Pringle T.H."/>
            <person name="Patterson N."/>
            <person name="Zhang Y."/>
            <person name="Kreiss A."/>
            <person name="Woods G.M."/>
            <person name="Jones M.E."/>
            <person name="Schuster S.C."/>
        </authorList>
    </citation>
    <scope>NUCLEOTIDE SEQUENCE [LARGE SCALE GENOMIC DNA]</scope>
</reference>
<dbReference type="PANTHER" id="PTHR34928">
    <property type="entry name" value="TRANSMEMBRANE PROTEIN 217"/>
    <property type="match status" value="1"/>
</dbReference>
<keyword evidence="1" id="KW-0812">Transmembrane</keyword>
<reference evidence="2" key="2">
    <citation type="submission" date="2025-08" db="UniProtKB">
        <authorList>
            <consortium name="Ensembl"/>
        </authorList>
    </citation>
    <scope>IDENTIFICATION</scope>
</reference>
<dbReference type="KEGG" id="shr:100931325"/>
<dbReference type="Proteomes" id="UP000007648">
    <property type="component" value="Unassembled WGS sequence"/>
</dbReference>
<evidence type="ECO:0008006" key="4">
    <source>
        <dbReference type="Google" id="ProtNLM"/>
    </source>
</evidence>
<reference evidence="2" key="3">
    <citation type="submission" date="2025-09" db="UniProtKB">
        <authorList>
            <consortium name="Ensembl"/>
        </authorList>
    </citation>
    <scope>IDENTIFICATION</scope>
</reference>
<dbReference type="Ensembl" id="ENSSHAT00000038015.1">
    <property type="protein sequence ID" value="ENSSHAP00000026920.1"/>
    <property type="gene ID" value="ENSSHAG00000026123.1"/>
</dbReference>
<organism evidence="2 3">
    <name type="scientific">Sarcophilus harrisii</name>
    <name type="common">Tasmanian devil</name>
    <name type="synonym">Sarcophilus laniarius</name>
    <dbReference type="NCBI Taxonomy" id="9305"/>
    <lineage>
        <taxon>Eukaryota</taxon>
        <taxon>Metazoa</taxon>
        <taxon>Chordata</taxon>
        <taxon>Craniata</taxon>
        <taxon>Vertebrata</taxon>
        <taxon>Euteleostomi</taxon>
        <taxon>Mammalia</taxon>
        <taxon>Metatheria</taxon>
        <taxon>Dasyuromorphia</taxon>
        <taxon>Dasyuridae</taxon>
        <taxon>Sarcophilus</taxon>
    </lineage>
</organism>
<sequence length="216" mass="25029">MEEKTPSTSRVPTITDIKSDLGVAELGLLWEQKCKISPKWGSCIGGIFTIFMTIQSLILDLNQTTSFGKDPNKFNIYEDLSGLGLWTFNRKNNIILLLSITTLLASCFLLYSVYMKFYLGLLIYSLWIIIYEIIYFVLILLISQVIIPDFKPVRYYLWISQISRMIIHAFWLPFIMIYAYSLFKGPNHLTKKSIPNLPAFDSWSHMGISTHDRKFT</sequence>
<dbReference type="OrthoDB" id="9443855at2759"/>
<feature type="transmembrane region" description="Helical" evidence="1">
    <location>
        <begin position="40"/>
        <end position="59"/>
    </location>
</feature>
<evidence type="ECO:0000256" key="1">
    <source>
        <dbReference type="SAM" id="Phobius"/>
    </source>
</evidence>
<feature type="transmembrane region" description="Helical" evidence="1">
    <location>
        <begin position="121"/>
        <end position="142"/>
    </location>
</feature>
<dbReference type="GeneTree" id="ENSGT00730000111479"/>
<dbReference type="InterPro" id="IPR027862">
    <property type="entry name" value="DUF4534"/>
</dbReference>
<feature type="transmembrane region" description="Helical" evidence="1">
    <location>
        <begin position="94"/>
        <end position="114"/>
    </location>
</feature>
<dbReference type="PANTHER" id="PTHR34928:SF3">
    <property type="entry name" value="TRANSMEMBRANE PROTEIN 217B-RELATED"/>
    <property type="match status" value="1"/>
</dbReference>
<protein>
    <recommendedName>
        <fullName evidence="4">Transmembrane protein 217</fullName>
    </recommendedName>
</protein>
<keyword evidence="1" id="KW-0472">Membrane</keyword>
<dbReference type="InParanoid" id="A0A7N4NRF8"/>
<gene>
    <name evidence="2" type="primary">LOC100931325</name>
</gene>
<dbReference type="AlphaFoldDB" id="A0A7N4NRF8"/>
<evidence type="ECO:0000313" key="2">
    <source>
        <dbReference type="Ensembl" id="ENSSHAP00000026920.1"/>
    </source>
</evidence>
<accession>A0A7N4NRF8</accession>
<name>A0A7N4NRF8_SARHA</name>
<keyword evidence="1" id="KW-1133">Transmembrane helix</keyword>